<dbReference type="Proteomes" id="UP001364211">
    <property type="component" value="Unassembled WGS sequence"/>
</dbReference>
<dbReference type="RefSeq" id="WP_340287211.1">
    <property type="nucleotide sequence ID" value="NZ_JBBJUP010000004.1"/>
</dbReference>
<comment type="caution">
    <text evidence="4">The sequence shown here is derived from an EMBL/GenBank/DDBJ whole genome shotgun (WGS) entry which is preliminary data.</text>
</comment>
<dbReference type="Pfam" id="PF00501">
    <property type="entry name" value="AMP-binding"/>
    <property type="match status" value="1"/>
</dbReference>
<evidence type="ECO:0000259" key="2">
    <source>
        <dbReference type="Pfam" id="PF00501"/>
    </source>
</evidence>
<dbReference type="EMBL" id="JBBJUP010000004">
    <property type="protein sequence ID" value="MEJ8278690.1"/>
    <property type="molecule type" value="Genomic_DNA"/>
</dbReference>
<protein>
    <submittedName>
        <fullName evidence="4">AMP-binding protein</fullName>
    </submittedName>
</protein>
<accession>A0ABU8T5N1</accession>
<evidence type="ECO:0000313" key="5">
    <source>
        <dbReference type="Proteomes" id="UP001364211"/>
    </source>
</evidence>
<proteinExistence type="predicted"/>
<keyword evidence="5" id="KW-1185">Reference proteome</keyword>
<feature type="domain" description="AMP-binding enzyme C-terminal" evidence="3">
    <location>
        <begin position="479"/>
        <end position="553"/>
    </location>
</feature>
<dbReference type="PANTHER" id="PTHR43767:SF1">
    <property type="entry name" value="NONRIBOSOMAL PEPTIDE SYNTHASE PES1 (EUROFUNG)-RELATED"/>
    <property type="match status" value="1"/>
</dbReference>
<feature type="domain" description="AMP-dependent synthetase/ligase" evidence="2">
    <location>
        <begin position="53"/>
        <end position="428"/>
    </location>
</feature>
<feature type="region of interest" description="Disordered" evidence="1">
    <location>
        <begin position="1"/>
        <end position="22"/>
    </location>
</feature>
<dbReference type="Gene3D" id="3.30.300.30">
    <property type="match status" value="1"/>
</dbReference>
<dbReference type="Pfam" id="PF13193">
    <property type="entry name" value="AMP-binding_C"/>
    <property type="match status" value="1"/>
</dbReference>
<dbReference type="InterPro" id="IPR025110">
    <property type="entry name" value="AMP-bd_C"/>
</dbReference>
<evidence type="ECO:0000259" key="3">
    <source>
        <dbReference type="Pfam" id="PF13193"/>
    </source>
</evidence>
<dbReference type="Gene3D" id="3.40.50.12780">
    <property type="entry name" value="N-terminal domain of ligase-like"/>
    <property type="match status" value="1"/>
</dbReference>
<dbReference type="InterPro" id="IPR050237">
    <property type="entry name" value="ATP-dep_AMP-bd_enzyme"/>
</dbReference>
<dbReference type="PANTHER" id="PTHR43767">
    <property type="entry name" value="LONG-CHAIN-FATTY-ACID--COA LIGASE"/>
    <property type="match status" value="1"/>
</dbReference>
<organism evidence="4 5">
    <name type="scientific">Pseudonocardia spirodelae</name>
    <dbReference type="NCBI Taxonomy" id="3133431"/>
    <lineage>
        <taxon>Bacteria</taxon>
        <taxon>Bacillati</taxon>
        <taxon>Actinomycetota</taxon>
        <taxon>Actinomycetes</taxon>
        <taxon>Pseudonocardiales</taxon>
        <taxon>Pseudonocardiaceae</taxon>
        <taxon>Pseudonocardia</taxon>
    </lineage>
</organism>
<dbReference type="InterPro" id="IPR042099">
    <property type="entry name" value="ANL_N_sf"/>
</dbReference>
<evidence type="ECO:0000256" key="1">
    <source>
        <dbReference type="SAM" id="MobiDB-lite"/>
    </source>
</evidence>
<dbReference type="InterPro" id="IPR045851">
    <property type="entry name" value="AMP-bd_C_sf"/>
</dbReference>
<dbReference type="SUPFAM" id="SSF56801">
    <property type="entry name" value="Acetyl-CoA synthetase-like"/>
    <property type="match status" value="1"/>
</dbReference>
<sequence>MSETIPAGLPRHPHGTAPPEGIDVETLRGRRATHRWERTSAGDVLERLTWSRPDQVVLTAAPGACGDGRFAAVTAREGDAAANMFAHALLAAGLVPGDRVLLVCENSVEAYLAKIGIAKAGMVAAPVNPGLAPDVLGALVDRVGPRFAVVDAELWPRVADVFAGRGLAVGATITIGGGPVAGSPSFTALLDGLPDTEPDVAIHGDDVYELLFTSGTTALPKAVMISHQYAQTAGLNFALSLSRGLRHETDLVLATFLPVVYHVGDVIFPNAALLAGGAVVLGRRPVPADVAAAVAAHRATALWAGSPQFAGLLADTLDADPDLDWSALTTLVYGWGALSPDLLRRLERRCAPGLVTLGIFGQTEAIACHRFWPSRRPDTHAASAPSVNYVGVPSGLLASDVVDELGEPVRGEPGEAVYRSPVMTAGYYRDPDATREAFRGGWFHSGDSALVDDDGLRVMVDRYKDIVKTGGENVSSMRVEAVLHTHPAVARAAVVGLPHERWGEAVTAVVVPAPGAEPDPADLIAHCRERLAGFETPKAVLVVDALPETVGGKVLKYRLRARHGDLYTT</sequence>
<gene>
    <name evidence="4" type="ORF">WJX68_07085</name>
</gene>
<evidence type="ECO:0000313" key="4">
    <source>
        <dbReference type="EMBL" id="MEJ8278690.1"/>
    </source>
</evidence>
<reference evidence="4 5" key="1">
    <citation type="submission" date="2024-03" db="EMBL/GenBank/DDBJ databases">
        <title>Draft genome sequence of Pseudonocardia sp. DW16-2.</title>
        <authorList>
            <person name="Duangmal K."/>
        </authorList>
    </citation>
    <scope>NUCLEOTIDE SEQUENCE [LARGE SCALE GENOMIC DNA]</scope>
    <source>
        <strain evidence="4 5">DW16-2</strain>
    </source>
</reference>
<dbReference type="InterPro" id="IPR000873">
    <property type="entry name" value="AMP-dep_synth/lig_dom"/>
</dbReference>
<name>A0ABU8T5N1_9PSEU</name>